<dbReference type="PANTHER" id="PTHR45138:SF24">
    <property type="entry name" value="DIGUANYLATE CYCLASE DGCC-RELATED"/>
    <property type="match status" value="1"/>
</dbReference>
<evidence type="ECO:0000313" key="3">
    <source>
        <dbReference type="Proteomes" id="UP001157017"/>
    </source>
</evidence>
<sequence>MLREVDVVSRWGGEEFAFALPGCTPADAREVLDRLRGRMPDGLTCSFGVAAWVPEESPAETMVRADRALYRAKAAGRDRVCE</sequence>
<proteinExistence type="predicted"/>
<dbReference type="SUPFAM" id="SSF55073">
    <property type="entry name" value="Nucleotide cyclase"/>
    <property type="match status" value="1"/>
</dbReference>
<accession>A0ABQ6JH40</accession>
<dbReference type="EMBL" id="BSUZ01000001">
    <property type="protein sequence ID" value="GMA87525.1"/>
    <property type="molecule type" value="Genomic_DNA"/>
</dbReference>
<dbReference type="InterPro" id="IPR043128">
    <property type="entry name" value="Rev_trsase/Diguanyl_cyclase"/>
</dbReference>
<comment type="caution">
    <text evidence="2">The sequence shown here is derived from an EMBL/GenBank/DDBJ whole genome shotgun (WGS) entry which is preliminary data.</text>
</comment>
<evidence type="ECO:0000313" key="2">
    <source>
        <dbReference type="EMBL" id="GMA87525.1"/>
    </source>
</evidence>
<dbReference type="Proteomes" id="UP001157017">
    <property type="component" value="Unassembled WGS sequence"/>
</dbReference>
<dbReference type="NCBIfam" id="TIGR00254">
    <property type="entry name" value="GGDEF"/>
    <property type="match status" value="1"/>
</dbReference>
<name>A0ABQ6JH40_9ACTN</name>
<organism evidence="2 3">
    <name type="scientific">Angustibacter aerolatus</name>
    <dbReference type="NCBI Taxonomy" id="1162965"/>
    <lineage>
        <taxon>Bacteria</taxon>
        <taxon>Bacillati</taxon>
        <taxon>Actinomycetota</taxon>
        <taxon>Actinomycetes</taxon>
        <taxon>Kineosporiales</taxon>
        <taxon>Kineosporiaceae</taxon>
    </lineage>
</organism>
<protein>
    <recommendedName>
        <fullName evidence="1">GGDEF domain-containing protein</fullName>
    </recommendedName>
</protein>
<gene>
    <name evidence="2" type="ORF">GCM10025868_27750</name>
</gene>
<reference evidence="3" key="1">
    <citation type="journal article" date="2019" name="Int. J. Syst. Evol. Microbiol.">
        <title>The Global Catalogue of Microorganisms (GCM) 10K type strain sequencing project: providing services to taxonomists for standard genome sequencing and annotation.</title>
        <authorList>
            <consortium name="The Broad Institute Genomics Platform"/>
            <consortium name="The Broad Institute Genome Sequencing Center for Infectious Disease"/>
            <person name="Wu L."/>
            <person name="Ma J."/>
        </authorList>
    </citation>
    <scope>NUCLEOTIDE SEQUENCE [LARGE SCALE GENOMIC DNA]</scope>
    <source>
        <strain evidence="3">NBRC 108730</strain>
    </source>
</reference>
<dbReference type="InterPro" id="IPR029787">
    <property type="entry name" value="Nucleotide_cyclase"/>
</dbReference>
<dbReference type="Pfam" id="PF00990">
    <property type="entry name" value="GGDEF"/>
    <property type="match status" value="1"/>
</dbReference>
<feature type="domain" description="GGDEF" evidence="1">
    <location>
        <begin position="1"/>
        <end position="82"/>
    </location>
</feature>
<dbReference type="PROSITE" id="PS50887">
    <property type="entry name" value="GGDEF"/>
    <property type="match status" value="1"/>
</dbReference>
<evidence type="ECO:0000259" key="1">
    <source>
        <dbReference type="PROSITE" id="PS50887"/>
    </source>
</evidence>
<dbReference type="PANTHER" id="PTHR45138">
    <property type="entry name" value="REGULATORY COMPONENTS OF SENSORY TRANSDUCTION SYSTEM"/>
    <property type="match status" value="1"/>
</dbReference>
<dbReference type="InterPro" id="IPR050469">
    <property type="entry name" value="Diguanylate_Cyclase"/>
</dbReference>
<keyword evidence="3" id="KW-1185">Reference proteome</keyword>
<dbReference type="Gene3D" id="3.30.70.270">
    <property type="match status" value="1"/>
</dbReference>
<dbReference type="InterPro" id="IPR000160">
    <property type="entry name" value="GGDEF_dom"/>
</dbReference>
<dbReference type="CDD" id="cd01949">
    <property type="entry name" value="GGDEF"/>
    <property type="match status" value="1"/>
</dbReference>